<dbReference type="CDD" id="cd06261">
    <property type="entry name" value="TM_PBP2"/>
    <property type="match status" value="1"/>
</dbReference>
<dbReference type="PANTHER" id="PTHR30614:SF34">
    <property type="entry name" value="BLR6398 PROTEIN"/>
    <property type="match status" value="1"/>
</dbReference>
<keyword evidence="3 8" id="KW-0813">Transport</keyword>
<sequence length="242" mass="26596">MSAWDIIVAEAPRFFTWWNIRFLLEAMANTVIASVLGCAIGYALGFALAALRLPQLVPFAPLRAVCILWVEIFRRIPFLVLLLLVFFVSQFAKLEAPLWVIAVVAVAIRMSALAAENIRAGLESVRPTQWEAALTMNLKPWTVLGKIVLPQAWRVILPPSIAHVLSMVKETSLVSQIGFIEITFAAKMLTQRGFSALLTYGTALVLYFFLGWALAALGRYAERRLTGRKTASPGAASPLPVG</sequence>
<dbReference type="InterPro" id="IPR035906">
    <property type="entry name" value="MetI-like_sf"/>
</dbReference>
<dbReference type="AlphaFoldDB" id="A0A317FDD9"/>
<evidence type="ECO:0000256" key="1">
    <source>
        <dbReference type="ARBA" id="ARBA00004429"/>
    </source>
</evidence>
<dbReference type="SUPFAM" id="SSF161098">
    <property type="entry name" value="MetI-like"/>
    <property type="match status" value="1"/>
</dbReference>
<dbReference type="EMBL" id="QGNA01000002">
    <property type="protein sequence ID" value="PWS37100.1"/>
    <property type="molecule type" value="Genomic_DNA"/>
</dbReference>
<dbReference type="Gene3D" id="1.10.3720.10">
    <property type="entry name" value="MetI-like"/>
    <property type="match status" value="1"/>
</dbReference>
<evidence type="ECO:0000259" key="9">
    <source>
        <dbReference type="PROSITE" id="PS50928"/>
    </source>
</evidence>
<evidence type="ECO:0000256" key="6">
    <source>
        <dbReference type="ARBA" id="ARBA00022989"/>
    </source>
</evidence>
<keyword evidence="4" id="KW-1003">Cell membrane</keyword>
<dbReference type="Proteomes" id="UP000245765">
    <property type="component" value="Unassembled WGS sequence"/>
</dbReference>
<accession>A0A317FDD9</accession>
<dbReference type="GO" id="GO:0043190">
    <property type="term" value="C:ATP-binding cassette (ABC) transporter complex"/>
    <property type="evidence" value="ECO:0007669"/>
    <property type="project" value="InterPro"/>
</dbReference>
<dbReference type="OrthoDB" id="7255919at2"/>
<comment type="similarity">
    <text evidence="2">Belongs to the binding-protein-dependent transport system permease family. HisMQ subfamily.</text>
</comment>
<reference evidence="11" key="1">
    <citation type="submission" date="2018-05" db="EMBL/GenBank/DDBJ databases">
        <authorList>
            <person name="Du Z."/>
            <person name="Wang X."/>
        </authorList>
    </citation>
    <scope>NUCLEOTIDE SEQUENCE [LARGE SCALE GENOMIC DNA]</scope>
    <source>
        <strain evidence="11">CQN31</strain>
    </source>
</reference>
<keyword evidence="5 8" id="KW-0812">Transmembrane</keyword>
<dbReference type="GO" id="GO:0006865">
    <property type="term" value="P:amino acid transport"/>
    <property type="evidence" value="ECO:0007669"/>
    <property type="project" value="TreeGrafter"/>
</dbReference>
<dbReference type="Pfam" id="PF00528">
    <property type="entry name" value="BPD_transp_1"/>
    <property type="match status" value="1"/>
</dbReference>
<evidence type="ECO:0000256" key="3">
    <source>
        <dbReference type="ARBA" id="ARBA00022448"/>
    </source>
</evidence>
<dbReference type="GO" id="GO:0022857">
    <property type="term" value="F:transmembrane transporter activity"/>
    <property type="evidence" value="ECO:0007669"/>
    <property type="project" value="InterPro"/>
</dbReference>
<evidence type="ECO:0000313" key="10">
    <source>
        <dbReference type="EMBL" id="PWS37100.1"/>
    </source>
</evidence>
<name>A0A317FDD9_9PROT</name>
<evidence type="ECO:0000313" key="11">
    <source>
        <dbReference type="Proteomes" id="UP000245765"/>
    </source>
</evidence>
<keyword evidence="11" id="KW-1185">Reference proteome</keyword>
<protein>
    <submittedName>
        <fullName evidence="10">Amino acid ABC transporter permease</fullName>
    </submittedName>
</protein>
<dbReference type="NCBIfam" id="TIGR01726">
    <property type="entry name" value="HEQRo_perm_3TM"/>
    <property type="match status" value="1"/>
</dbReference>
<evidence type="ECO:0000256" key="8">
    <source>
        <dbReference type="RuleBase" id="RU363032"/>
    </source>
</evidence>
<feature type="transmembrane region" description="Helical" evidence="8">
    <location>
        <begin position="31"/>
        <end position="51"/>
    </location>
</feature>
<feature type="domain" description="ABC transmembrane type-1" evidence="9">
    <location>
        <begin position="23"/>
        <end position="215"/>
    </location>
</feature>
<comment type="subcellular location">
    <subcellularLocation>
        <location evidence="1">Cell inner membrane</location>
        <topology evidence="1">Multi-pass membrane protein</topology>
    </subcellularLocation>
    <subcellularLocation>
        <location evidence="8">Cell membrane</location>
        <topology evidence="8">Multi-pass membrane protein</topology>
    </subcellularLocation>
</comment>
<dbReference type="InterPro" id="IPR010065">
    <property type="entry name" value="AA_ABC_transptr_permease_3TM"/>
</dbReference>
<keyword evidence="7 8" id="KW-0472">Membrane</keyword>
<feature type="transmembrane region" description="Helical" evidence="8">
    <location>
        <begin position="98"/>
        <end position="115"/>
    </location>
</feature>
<dbReference type="RefSeq" id="WP_109870210.1">
    <property type="nucleotide sequence ID" value="NZ_QGNA01000002.1"/>
</dbReference>
<proteinExistence type="inferred from homology"/>
<keyword evidence="6 8" id="KW-1133">Transmembrane helix</keyword>
<evidence type="ECO:0000256" key="5">
    <source>
        <dbReference type="ARBA" id="ARBA00022692"/>
    </source>
</evidence>
<evidence type="ECO:0000256" key="4">
    <source>
        <dbReference type="ARBA" id="ARBA00022475"/>
    </source>
</evidence>
<feature type="transmembrane region" description="Helical" evidence="8">
    <location>
        <begin position="72"/>
        <end position="92"/>
    </location>
</feature>
<organism evidence="10 11">
    <name type="scientific">Falsiroseomonas bella</name>
    <dbReference type="NCBI Taxonomy" id="2184016"/>
    <lineage>
        <taxon>Bacteria</taxon>
        <taxon>Pseudomonadati</taxon>
        <taxon>Pseudomonadota</taxon>
        <taxon>Alphaproteobacteria</taxon>
        <taxon>Acetobacterales</taxon>
        <taxon>Roseomonadaceae</taxon>
        <taxon>Falsiroseomonas</taxon>
    </lineage>
</organism>
<comment type="caution">
    <text evidence="10">The sequence shown here is derived from an EMBL/GenBank/DDBJ whole genome shotgun (WGS) entry which is preliminary data.</text>
</comment>
<feature type="transmembrane region" description="Helical" evidence="8">
    <location>
        <begin position="197"/>
        <end position="217"/>
    </location>
</feature>
<gene>
    <name evidence="10" type="ORF">DFH01_09505</name>
</gene>
<dbReference type="InterPro" id="IPR000515">
    <property type="entry name" value="MetI-like"/>
</dbReference>
<evidence type="ECO:0000256" key="7">
    <source>
        <dbReference type="ARBA" id="ARBA00023136"/>
    </source>
</evidence>
<evidence type="ECO:0000256" key="2">
    <source>
        <dbReference type="ARBA" id="ARBA00010072"/>
    </source>
</evidence>
<dbReference type="PROSITE" id="PS50928">
    <property type="entry name" value="ABC_TM1"/>
    <property type="match status" value="1"/>
</dbReference>
<dbReference type="PANTHER" id="PTHR30614">
    <property type="entry name" value="MEMBRANE COMPONENT OF AMINO ACID ABC TRANSPORTER"/>
    <property type="match status" value="1"/>
</dbReference>
<dbReference type="InterPro" id="IPR043429">
    <property type="entry name" value="ArtM/GltK/GlnP/TcyL/YhdX-like"/>
</dbReference>